<feature type="region of interest" description="Disordered" evidence="1">
    <location>
        <begin position="402"/>
        <end position="421"/>
    </location>
</feature>
<evidence type="ECO:0000313" key="3">
    <source>
        <dbReference type="EMBL" id="MBM7809222.1"/>
    </source>
</evidence>
<sequence>MAPQDLSRRDLMTRTGRVAAALGVAGASGAGLAGAAHARAEAEAEAGATGRARLREGTNISVALSPDGKWLATDLVAAIWVLPAQGGTARRLTGELQDATLPSWSPDGRSIAFQSYRDGNFHLYVIDAGGGEPRRLTAGPFDHREPAFSPDGRTLALTSDRGGSYGVWLLDVASGAVTALAGGPGEAAAPRWSRDGRRVVFAVDESAVDVVTVATGERVRVATAPAGSRLHGAAFGPDDRTPGYTLVRGARADLVLGDRPLTSGEDVFGFAATWTGGAVLYTADGRIRRREADGATRDVPFEAVVPVGGRVPPREGRDLTAAGDNPVRGIAGPVVSRDGSRIAFRALNDLHLVPVAGGRPRRLTDGGWFDSDPDFSPDGRSIVYSSDRTGVPALRLRDLVTGEDRAPAPAPGAQTRPRFSPDGARVAYVDQDGAVWVLEVATGGRRQVTPALFTPGRPTWSADGAVLALAAVKPFSRRFREGTSQVLTVDLAGGGLRYTEPMPFRSIATRGDDGPVWSPDGRHLVFVVESTAWVVAVDAAGRFLGDPRRVTDEVTDSPTWCGPDSLVYLSSGRLRRVPLAGGPARTVRLDFTWRRPRPPRRAIVHAGAVWDGESDRLRHDVDVVVEDGQVQEVRGHRASAGDRVVDARDLVAIPGLIDMHNHWHLRGRQWGARQGRAWLAYGVTTTRSPGDPAYQMVETREALAAGTLVGPRYLATGEAIDGSRVYYDFMRPTLSREQLDLEVQRALELDYDLVKTYVRLPVELQRATAAAAHRAGLRLTSHYLYPAADLGMDGMEHVGATNRLGYSHTISRTGRAYQDVVELFAKSGMSVTPTLFHARVLYAEDRSLVEDERTRVLFPPWEHRRYVEEADAAGTPASPWSREVLAGWVDMALRVHRAGGLVVCGTDAPLDHVATSTHQNLRAMVAFGFTPLEALTTATRNAAEWLGMAGRLGAVRPGAHADLALVAGDPLADVRAAAAVRLVMVGGVPHRVEDLLAPYRAEPVAAAAAPLPPAPSAARDHGHWWHEPEWSAHVCCGEF</sequence>
<dbReference type="GO" id="GO:0016810">
    <property type="term" value="F:hydrolase activity, acting on carbon-nitrogen (but not peptide) bonds"/>
    <property type="evidence" value="ECO:0007669"/>
    <property type="project" value="InterPro"/>
</dbReference>
<dbReference type="Gene3D" id="3.20.20.140">
    <property type="entry name" value="Metal-dependent hydrolases"/>
    <property type="match status" value="1"/>
</dbReference>
<reference evidence="3 6" key="1">
    <citation type="submission" date="2021-01" db="EMBL/GenBank/DDBJ databases">
        <title>Sequencing the genomes of 1000 actinobacteria strains.</title>
        <authorList>
            <person name="Klenk H.-P."/>
        </authorList>
    </citation>
    <scope>NUCLEOTIDE SEQUENCE [LARGE SCALE GENOMIC DNA]</scope>
    <source>
        <strain evidence="3 6">DSM 44581</strain>
    </source>
</reference>
<dbReference type="InterPro" id="IPR011659">
    <property type="entry name" value="WD40"/>
</dbReference>
<name>A0A8T8HYX5_9PSEU</name>
<dbReference type="EMBL" id="CP072788">
    <property type="protein sequence ID" value="QTR03579.1"/>
    <property type="molecule type" value="Genomic_DNA"/>
</dbReference>
<dbReference type="SUPFAM" id="SSF51556">
    <property type="entry name" value="Metallo-dependent hydrolases"/>
    <property type="match status" value="1"/>
</dbReference>
<evidence type="ECO:0000256" key="1">
    <source>
        <dbReference type="SAM" id="MobiDB-lite"/>
    </source>
</evidence>
<dbReference type="InterPro" id="IPR051781">
    <property type="entry name" value="Metallo-dep_Hydrolase"/>
</dbReference>
<dbReference type="InterPro" id="IPR011042">
    <property type="entry name" value="6-blade_b-propeller_TolB-like"/>
</dbReference>
<gene>
    <name evidence="4" type="ORF">J7S33_00475</name>
    <name evidence="3" type="ORF">JOE68_000087</name>
</gene>
<protein>
    <submittedName>
        <fullName evidence="4">PD40 domain-containing protein</fullName>
    </submittedName>
    <submittedName>
        <fullName evidence="3">Tol biopolymer transport system component/imidazolonepropionase-like amidohydrolase</fullName>
    </submittedName>
</protein>
<dbReference type="Gene3D" id="2.30.40.10">
    <property type="entry name" value="Urease, subunit C, domain 1"/>
    <property type="match status" value="1"/>
</dbReference>
<organism evidence="4 5">
    <name type="scientific">Saccharothrix algeriensis</name>
    <dbReference type="NCBI Taxonomy" id="173560"/>
    <lineage>
        <taxon>Bacteria</taxon>
        <taxon>Bacillati</taxon>
        <taxon>Actinomycetota</taxon>
        <taxon>Actinomycetes</taxon>
        <taxon>Pseudonocardiales</taxon>
        <taxon>Pseudonocardiaceae</taxon>
        <taxon>Saccharothrix</taxon>
    </lineage>
</organism>
<accession>A0A8T8HYX5</accession>
<dbReference type="InterPro" id="IPR011059">
    <property type="entry name" value="Metal-dep_hydrolase_composite"/>
</dbReference>
<dbReference type="PANTHER" id="PTHR43135">
    <property type="entry name" value="ALPHA-D-RIBOSE 1-METHYLPHOSPHONATE 5-TRIPHOSPHATE DIPHOSPHATASE"/>
    <property type="match status" value="1"/>
</dbReference>
<dbReference type="PANTHER" id="PTHR43135:SF3">
    <property type="entry name" value="ALPHA-D-RIBOSE 1-METHYLPHOSPHONATE 5-TRIPHOSPHATE DIPHOSPHATASE"/>
    <property type="match status" value="1"/>
</dbReference>
<dbReference type="RefSeq" id="WP_204840354.1">
    <property type="nucleotide sequence ID" value="NZ_JAFBCL010000001.1"/>
</dbReference>
<dbReference type="PROSITE" id="PS51318">
    <property type="entry name" value="TAT"/>
    <property type="match status" value="1"/>
</dbReference>
<dbReference type="SUPFAM" id="SSF101898">
    <property type="entry name" value="NHL repeat"/>
    <property type="match status" value="1"/>
</dbReference>
<dbReference type="SUPFAM" id="SSF82171">
    <property type="entry name" value="DPP6 N-terminal domain-like"/>
    <property type="match status" value="2"/>
</dbReference>
<dbReference type="Proteomes" id="UP000671828">
    <property type="component" value="Chromosome"/>
</dbReference>
<dbReference type="InterPro" id="IPR006680">
    <property type="entry name" value="Amidohydro-rel"/>
</dbReference>
<evidence type="ECO:0000313" key="4">
    <source>
        <dbReference type="EMBL" id="QTR03579.1"/>
    </source>
</evidence>
<dbReference type="Gene3D" id="2.120.10.30">
    <property type="entry name" value="TolB, C-terminal domain"/>
    <property type="match status" value="4"/>
</dbReference>
<evidence type="ECO:0000313" key="6">
    <source>
        <dbReference type="Proteomes" id="UP001195724"/>
    </source>
</evidence>
<dbReference type="Proteomes" id="UP001195724">
    <property type="component" value="Unassembled WGS sequence"/>
</dbReference>
<dbReference type="InterPro" id="IPR006311">
    <property type="entry name" value="TAT_signal"/>
</dbReference>
<dbReference type="Pfam" id="PF01979">
    <property type="entry name" value="Amidohydro_1"/>
    <property type="match status" value="1"/>
</dbReference>
<dbReference type="AlphaFoldDB" id="A0A8T8HYX5"/>
<reference evidence="4" key="2">
    <citation type="submission" date="2021-04" db="EMBL/GenBank/DDBJ databases">
        <title>Saccharothrix algeriensis WGS.</title>
        <authorList>
            <person name="Stuskova K."/>
            <person name="Hakalova E."/>
            <person name="Tebbal A.B."/>
            <person name="Eichmeier A."/>
        </authorList>
    </citation>
    <scope>NUCLEOTIDE SEQUENCE</scope>
    <source>
        <strain evidence="4">NRRL B-24137</strain>
    </source>
</reference>
<evidence type="ECO:0000313" key="5">
    <source>
        <dbReference type="Proteomes" id="UP000671828"/>
    </source>
</evidence>
<proteinExistence type="predicted"/>
<evidence type="ECO:0000259" key="2">
    <source>
        <dbReference type="Pfam" id="PF01979"/>
    </source>
</evidence>
<feature type="domain" description="Amidohydrolase-related" evidence="2">
    <location>
        <begin position="652"/>
        <end position="987"/>
    </location>
</feature>
<dbReference type="InterPro" id="IPR032466">
    <property type="entry name" value="Metal_Hydrolase"/>
</dbReference>
<keyword evidence="6" id="KW-1185">Reference proteome</keyword>
<dbReference type="Pfam" id="PF07676">
    <property type="entry name" value="PD40"/>
    <property type="match status" value="5"/>
</dbReference>
<dbReference type="SUPFAM" id="SSF51338">
    <property type="entry name" value="Composite domain of metallo-dependent hydrolases"/>
    <property type="match status" value="1"/>
</dbReference>
<dbReference type="EMBL" id="JAFBCL010000001">
    <property type="protein sequence ID" value="MBM7809222.1"/>
    <property type="molecule type" value="Genomic_DNA"/>
</dbReference>